<comment type="caution">
    <text evidence="1">The sequence shown here is derived from an EMBL/GenBank/DDBJ whole genome shotgun (WGS) entry which is preliminary data.</text>
</comment>
<feature type="non-terminal residue" evidence="1">
    <location>
        <position position="211"/>
    </location>
</feature>
<organism evidence="1 2">
    <name type="scientific">Striga hermonthica</name>
    <name type="common">Purple witchweed</name>
    <name type="synonym">Buchnera hermonthica</name>
    <dbReference type="NCBI Taxonomy" id="68872"/>
    <lineage>
        <taxon>Eukaryota</taxon>
        <taxon>Viridiplantae</taxon>
        <taxon>Streptophyta</taxon>
        <taxon>Embryophyta</taxon>
        <taxon>Tracheophyta</taxon>
        <taxon>Spermatophyta</taxon>
        <taxon>Magnoliopsida</taxon>
        <taxon>eudicotyledons</taxon>
        <taxon>Gunneridae</taxon>
        <taxon>Pentapetalae</taxon>
        <taxon>asterids</taxon>
        <taxon>lamiids</taxon>
        <taxon>Lamiales</taxon>
        <taxon>Orobanchaceae</taxon>
        <taxon>Buchnereae</taxon>
        <taxon>Striga</taxon>
    </lineage>
</organism>
<sequence>MSGKPGGTKLDHREIITLIPHLSIVEAKYCFPSNRSSLVEYPRAGSLKPCQENLWEKKLDRRKKCTPTPISFYHHEEFNLLSSILHYTMNMPRNRFLHPIKTMCVLGGSKLISFSQNIDIVSHLVRDMGNQKINLMNEGTSITFFDNLLMAEKCFEIEVKSIIPFHRYSTRVVKDSTSLMLTHSIYECMIDMVNNSDDVIILPGGYGTLMK</sequence>
<reference evidence="1" key="1">
    <citation type="submission" date="2019-12" db="EMBL/GenBank/DDBJ databases">
        <authorList>
            <person name="Scholes J."/>
        </authorList>
    </citation>
    <scope>NUCLEOTIDE SEQUENCE</scope>
</reference>
<dbReference type="AlphaFoldDB" id="A0A9N7RNN9"/>
<dbReference type="EMBL" id="CACSLK010030875">
    <property type="protein sequence ID" value="CAA0838480.1"/>
    <property type="molecule type" value="Genomic_DNA"/>
</dbReference>
<evidence type="ECO:0000313" key="2">
    <source>
        <dbReference type="Proteomes" id="UP001153555"/>
    </source>
</evidence>
<dbReference type="SUPFAM" id="SSF102405">
    <property type="entry name" value="MCP/YpsA-like"/>
    <property type="match status" value="1"/>
</dbReference>
<dbReference type="Gene3D" id="3.40.50.450">
    <property type="match status" value="1"/>
</dbReference>
<gene>
    <name evidence="1" type="ORF">SHERM_05088</name>
</gene>
<feature type="non-terminal residue" evidence="1">
    <location>
        <position position="1"/>
    </location>
</feature>
<name>A0A9N7RNN9_STRHE</name>
<proteinExistence type="predicted"/>
<dbReference type="Proteomes" id="UP001153555">
    <property type="component" value="Unassembled WGS sequence"/>
</dbReference>
<keyword evidence="2" id="KW-1185">Reference proteome</keyword>
<protein>
    <submittedName>
        <fullName evidence="1">Uncharacterized protein</fullName>
    </submittedName>
</protein>
<evidence type="ECO:0000313" key="1">
    <source>
        <dbReference type="EMBL" id="CAA0838480.1"/>
    </source>
</evidence>
<accession>A0A9N7RNN9</accession>